<reference evidence="1 2" key="1">
    <citation type="submission" date="2016-10" db="EMBL/GenBank/DDBJ databases">
        <authorList>
            <person name="de Groot N.N."/>
        </authorList>
    </citation>
    <scope>NUCLEOTIDE SEQUENCE [LARGE SCALE GENOMIC DNA]</scope>
    <source>
        <strain evidence="1 2">DSM 17890</strain>
    </source>
</reference>
<accession>A0A1H3FF41</accession>
<dbReference type="AlphaFoldDB" id="A0A1H3FF41"/>
<protein>
    <submittedName>
        <fullName evidence="1">Uncharacterized protein</fullName>
    </submittedName>
</protein>
<dbReference type="RefSeq" id="WP_176954853.1">
    <property type="nucleotide sequence ID" value="NZ_FNMZ01000012.1"/>
</dbReference>
<evidence type="ECO:0000313" key="1">
    <source>
        <dbReference type="EMBL" id="SDX89495.1"/>
    </source>
</evidence>
<dbReference type="EMBL" id="FNMZ01000012">
    <property type="protein sequence ID" value="SDX89495.1"/>
    <property type="molecule type" value="Genomic_DNA"/>
</dbReference>
<evidence type="ECO:0000313" key="2">
    <source>
        <dbReference type="Proteomes" id="UP000199118"/>
    </source>
</evidence>
<organism evidence="1 2">
    <name type="scientific">Albimonas donghaensis</name>
    <dbReference type="NCBI Taxonomy" id="356660"/>
    <lineage>
        <taxon>Bacteria</taxon>
        <taxon>Pseudomonadati</taxon>
        <taxon>Pseudomonadota</taxon>
        <taxon>Alphaproteobacteria</taxon>
        <taxon>Rhodobacterales</taxon>
        <taxon>Paracoccaceae</taxon>
        <taxon>Albimonas</taxon>
    </lineage>
</organism>
<gene>
    <name evidence="1" type="ORF">SAMN05444336_11283</name>
</gene>
<sequence length="50" mass="5510">MTSGMLVGAWLEQRYGWNAVWWAAAAAAMLSECGEPLGTRLAIWTLELVK</sequence>
<proteinExistence type="predicted"/>
<dbReference type="Proteomes" id="UP000199118">
    <property type="component" value="Unassembled WGS sequence"/>
</dbReference>
<name>A0A1H3FF41_9RHOB</name>
<dbReference type="STRING" id="356660.SAMN05444336_11283"/>
<keyword evidence="2" id="KW-1185">Reference proteome</keyword>